<feature type="signal peptide" evidence="7">
    <location>
        <begin position="1"/>
        <end position="29"/>
    </location>
</feature>
<dbReference type="PANTHER" id="PTHR43811">
    <property type="entry name" value="FKBP-TYPE PEPTIDYL-PROLYL CIS-TRANS ISOMERASE FKPA"/>
    <property type="match status" value="1"/>
</dbReference>
<proteinExistence type="inferred from homology"/>
<sequence>MHYQLVQSERRFVRKVLAVCATASILALASCGSGSSSLSDIDVKPAADNKTAPEVTFDAPLLTEKAEAVTVVEGEGADIKEGDTIQIQSGLYKTIDGLLTNENFTAEPAPMKVDATLKEQMPELYETLLKSQIGDWIAYAAIEGVQQADGSVSEPAEGSRAERLIVINIADSKSPSKALGKEEVQKLKDEGKLPTVKTGKGDPKITIPKDTEAPAGLAVDVLEEGDGPAVGATSKVTAHYHGVRWEDGKKFDGNFGSKEGFEADMAGGVIEGWLQGFQGLKEGSKVLLTIPTDLAYGETAEAQGRPAGPLVFYVELDKVSESK</sequence>
<evidence type="ECO:0000259" key="8">
    <source>
        <dbReference type="PROSITE" id="PS50059"/>
    </source>
</evidence>
<dbReference type="Gene3D" id="3.10.50.40">
    <property type="match status" value="1"/>
</dbReference>
<dbReference type="AlphaFoldDB" id="A0A2N7S4A1"/>
<reference evidence="9 10" key="1">
    <citation type="journal article" date="2017" name="Elife">
        <title>Extensive horizontal gene transfer in cheese-associated bacteria.</title>
        <authorList>
            <person name="Bonham K.S."/>
            <person name="Wolfe B.E."/>
            <person name="Dutton R.J."/>
        </authorList>
    </citation>
    <scope>NUCLEOTIDE SEQUENCE [LARGE SCALE GENOMIC DNA]</scope>
    <source>
        <strain evidence="9 10">JB182</strain>
    </source>
</reference>
<dbReference type="GO" id="GO:0003755">
    <property type="term" value="F:peptidyl-prolyl cis-trans isomerase activity"/>
    <property type="evidence" value="ECO:0007669"/>
    <property type="project" value="UniProtKB-KW"/>
</dbReference>
<dbReference type="EMBL" id="PNQX01000001">
    <property type="protein sequence ID" value="PMQ20953.1"/>
    <property type="molecule type" value="Genomic_DNA"/>
</dbReference>
<dbReference type="PROSITE" id="PS50059">
    <property type="entry name" value="FKBP_PPIASE"/>
    <property type="match status" value="1"/>
</dbReference>
<evidence type="ECO:0000256" key="4">
    <source>
        <dbReference type="ARBA" id="ARBA00023110"/>
    </source>
</evidence>
<keyword evidence="4 6" id="KW-0697">Rotamase</keyword>
<evidence type="ECO:0000256" key="3">
    <source>
        <dbReference type="ARBA" id="ARBA00013194"/>
    </source>
</evidence>
<dbReference type="InterPro" id="IPR046357">
    <property type="entry name" value="PPIase_dom_sf"/>
</dbReference>
<evidence type="ECO:0000256" key="7">
    <source>
        <dbReference type="SAM" id="SignalP"/>
    </source>
</evidence>
<accession>A0A2N7S4A1</accession>
<dbReference type="EC" id="5.2.1.8" evidence="3 6"/>
<evidence type="ECO:0000313" key="9">
    <source>
        <dbReference type="EMBL" id="PMQ20953.1"/>
    </source>
</evidence>
<comment type="similarity">
    <text evidence="2">Belongs to the FKBP-type PPIase family.</text>
</comment>
<keyword evidence="7" id="KW-0732">Signal</keyword>
<feature type="chain" id="PRO_5038356712" description="peptidylprolyl isomerase" evidence="7">
    <location>
        <begin position="30"/>
        <end position="323"/>
    </location>
</feature>
<evidence type="ECO:0000256" key="5">
    <source>
        <dbReference type="ARBA" id="ARBA00023235"/>
    </source>
</evidence>
<dbReference type="InterPro" id="IPR001179">
    <property type="entry name" value="PPIase_FKBP_dom"/>
</dbReference>
<evidence type="ECO:0000256" key="1">
    <source>
        <dbReference type="ARBA" id="ARBA00000971"/>
    </source>
</evidence>
<evidence type="ECO:0000256" key="2">
    <source>
        <dbReference type="ARBA" id="ARBA00006577"/>
    </source>
</evidence>
<dbReference type="SUPFAM" id="SSF54534">
    <property type="entry name" value="FKBP-like"/>
    <property type="match status" value="1"/>
</dbReference>
<comment type="caution">
    <text evidence="9">The sequence shown here is derived from an EMBL/GenBank/DDBJ whole genome shotgun (WGS) entry which is preliminary data.</text>
</comment>
<comment type="catalytic activity">
    <reaction evidence="1 6">
        <text>[protein]-peptidylproline (omega=180) = [protein]-peptidylproline (omega=0)</text>
        <dbReference type="Rhea" id="RHEA:16237"/>
        <dbReference type="Rhea" id="RHEA-COMP:10747"/>
        <dbReference type="Rhea" id="RHEA-COMP:10748"/>
        <dbReference type="ChEBI" id="CHEBI:83833"/>
        <dbReference type="ChEBI" id="CHEBI:83834"/>
        <dbReference type="EC" id="5.2.1.8"/>
    </reaction>
</comment>
<keyword evidence="5 6" id="KW-0413">Isomerase</keyword>
<dbReference type="Pfam" id="PF00254">
    <property type="entry name" value="FKBP_C"/>
    <property type="match status" value="1"/>
</dbReference>
<protein>
    <recommendedName>
        <fullName evidence="3 6">peptidylprolyl isomerase</fullName>
        <ecNumber evidence="3 6">5.2.1.8</ecNumber>
    </recommendedName>
</protein>
<name>A0A2N7S4A1_9MICC</name>
<organism evidence="9 10">
    <name type="scientific">Glutamicibacter arilaitensis</name>
    <dbReference type="NCBI Taxonomy" id="256701"/>
    <lineage>
        <taxon>Bacteria</taxon>
        <taxon>Bacillati</taxon>
        <taxon>Actinomycetota</taxon>
        <taxon>Actinomycetes</taxon>
        <taxon>Micrococcales</taxon>
        <taxon>Micrococcaceae</taxon>
        <taxon>Glutamicibacter</taxon>
    </lineage>
</organism>
<evidence type="ECO:0000256" key="6">
    <source>
        <dbReference type="PROSITE-ProRule" id="PRU00277"/>
    </source>
</evidence>
<gene>
    <name evidence="9" type="ORF">CIK84_05035</name>
</gene>
<dbReference type="Proteomes" id="UP000235739">
    <property type="component" value="Unassembled WGS sequence"/>
</dbReference>
<evidence type="ECO:0000313" key="10">
    <source>
        <dbReference type="Proteomes" id="UP000235739"/>
    </source>
</evidence>
<feature type="domain" description="PPIase FKBP-type" evidence="8">
    <location>
        <begin position="233"/>
        <end position="320"/>
    </location>
</feature>
<dbReference type="PANTHER" id="PTHR43811:SF19">
    <property type="entry name" value="39 KDA FK506-BINDING NUCLEAR PROTEIN"/>
    <property type="match status" value="1"/>
</dbReference>